<evidence type="ECO:0000259" key="5">
    <source>
        <dbReference type="Pfam" id="PF13339"/>
    </source>
</evidence>
<evidence type="ECO:0000256" key="2">
    <source>
        <dbReference type="ARBA" id="ARBA00013850"/>
    </source>
</evidence>
<name>A0A1E3NP09_9ASCO</name>
<feature type="domain" description="AATF leucine zipper-containing" evidence="5">
    <location>
        <begin position="189"/>
        <end position="311"/>
    </location>
</feature>
<feature type="domain" description="Apoptosis-antagonizing transcription factor C-terminal" evidence="4">
    <location>
        <begin position="414"/>
        <end position="492"/>
    </location>
</feature>
<gene>
    <name evidence="6" type="ORF">PICMEDRAFT_31619</name>
</gene>
<organism evidence="6 7">
    <name type="scientific">Pichia membranifaciens NRRL Y-2026</name>
    <dbReference type="NCBI Taxonomy" id="763406"/>
    <lineage>
        <taxon>Eukaryota</taxon>
        <taxon>Fungi</taxon>
        <taxon>Dikarya</taxon>
        <taxon>Ascomycota</taxon>
        <taxon>Saccharomycotina</taxon>
        <taxon>Pichiomycetes</taxon>
        <taxon>Pichiales</taxon>
        <taxon>Pichiaceae</taxon>
        <taxon>Pichia</taxon>
    </lineage>
</organism>
<keyword evidence="7" id="KW-1185">Reference proteome</keyword>
<feature type="compositionally biased region" description="Acidic residues" evidence="3">
    <location>
        <begin position="47"/>
        <end position="62"/>
    </location>
</feature>
<dbReference type="OrthoDB" id="5783963at2759"/>
<dbReference type="InterPro" id="IPR012617">
    <property type="entry name" value="AATF_C"/>
</dbReference>
<dbReference type="GO" id="GO:0032040">
    <property type="term" value="C:small-subunit processome"/>
    <property type="evidence" value="ECO:0007669"/>
    <property type="project" value="EnsemblFungi"/>
</dbReference>
<evidence type="ECO:0000256" key="3">
    <source>
        <dbReference type="SAM" id="MobiDB-lite"/>
    </source>
</evidence>
<dbReference type="PANTHER" id="PTHR15565:SF0">
    <property type="entry name" value="PROTEIN AATF"/>
    <property type="match status" value="1"/>
</dbReference>
<feature type="compositionally biased region" description="Basic and acidic residues" evidence="3">
    <location>
        <begin position="63"/>
        <end position="80"/>
    </location>
</feature>
<reference evidence="6 7" key="1">
    <citation type="journal article" date="2016" name="Proc. Natl. Acad. Sci. U.S.A.">
        <title>Comparative genomics of biotechnologically important yeasts.</title>
        <authorList>
            <person name="Riley R."/>
            <person name="Haridas S."/>
            <person name="Wolfe K.H."/>
            <person name="Lopes M.R."/>
            <person name="Hittinger C.T."/>
            <person name="Goeker M."/>
            <person name="Salamov A.A."/>
            <person name="Wisecaver J.H."/>
            <person name="Long T.M."/>
            <person name="Calvey C.H."/>
            <person name="Aerts A.L."/>
            <person name="Barry K.W."/>
            <person name="Choi C."/>
            <person name="Clum A."/>
            <person name="Coughlan A.Y."/>
            <person name="Deshpande S."/>
            <person name="Douglass A.P."/>
            <person name="Hanson S.J."/>
            <person name="Klenk H.-P."/>
            <person name="LaButti K.M."/>
            <person name="Lapidus A."/>
            <person name="Lindquist E.A."/>
            <person name="Lipzen A.M."/>
            <person name="Meier-Kolthoff J.P."/>
            <person name="Ohm R.A."/>
            <person name="Otillar R.P."/>
            <person name="Pangilinan J.L."/>
            <person name="Peng Y."/>
            <person name="Rokas A."/>
            <person name="Rosa C.A."/>
            <person name="Scheuner C."/>
            <person name="Sibirny A.A."/>
            <person name="Slot J.C."/>
            <person name="Stielow J.B."/>
            <person name="Sun H."/>
            <person name="Kurtzman C.P."/>
            <person name="Blackwell M."/>
            <person name="Grigoriev I.V."/>
            <person name="Jeffries T.W."/>
        </authorList>
    </citation>
    <scope>NUCLEOTIDE SEQUENCE [LARGE SCALE GENOMIC DNA]</scope>
    <source>
        <strain evidence="6 7">NRRL Y-2026</strain>
    </source>
</reference>
<evidence type="ECO:0000259" key="4">
    <source>
        <dbReference type="Pfam" id="PF08164"/>
    </source>
</evidence>
<dbReference type="RefSeq" id="XP_019018934.1">
    <property type="nucleotide sequence ID" value="XM_019162711.1"/>
</dbReference>
<evidence type="ECO:0000313" key="6">
    <source>
        <dbReference type="EMBL" id="ODQ47821.1"/>
    </source>
</evidence>
<dbReference type="GeneID" id="30179398"/>
<accession>A0A1E3NP09</accession>
<protein>
    <recommendedName>
        <fullName evidence="2">Protein BFR2</fullName>
    </recommendedName>
</protein>
<dbReference type="STRING" id="763406.A0A1E3NP09"/>
<dbReference type="PANTHER" id="PTHR15565">
    <property type="entry name" value="AATF PROTEIN APOPTOSIS ANTAGONIZING TRANSCRIPTION FACTOR"/>
    <property type="match status" value="1"/>
</dbReference>
<dbReference type="Pfam" id="PF08164">
    <property type="entry name" value="TRAUB"/>
    <property type="match status" value="1"/>
</dbReference>
<dbReference type="InterPro" id="IPR025160">
    <property type="entry name" value="AATF"/>
</dbReference>
<dbReference type="InterPro" id="IPR039223">
    <property type="entry name" value="AATF/Bfr2"/>
</dbReference>
<dbReference type="Pfam" id="PF13339">
    <property type="entry name" value="AATF-Che1"/>
    <property type="match status" value="1"/>
</dbReference>
<feature type="region of interest" description="Disordered" evidence="3">
    <location>
        <begin position="20"/>
        <end position="166"/>
    </location>
</feature>
<dbReference type="GO" id="GO:0000462">
    <property type="term" value="P:maturation of SSU-rRNA from tricistronic rRNA transcript (SSU-rRNA, 5.8S rRNA, LSU-rRNA)"/>
    <property type="evidence" value="ECO:0007669"/>
    <property type="project" value="EnsemblFungi"/>
</dbReference>
<dbReference type="EMBL" id="KV454002">
    <property type="protein sequence ID" value="ODQ47821.1"/>
    <property type="molecule type" value="Genomic_DNA"/>
</dbReference>
<evidence type="ECO:0000256" key="1">
    <source>
        <dbReference type="ARBA" id="ARBA00008966"/>
    </source>
</evidence>
<sequence length="532" mass="60841">MSVKGSKKKMLSDRIVAKLNKPKIKDYDIEDEDFNYENGSSSKPDGFNEEDDENDDEEEEREREELAKRDHYVKVSESKIRGKSLNLGEKYTGSKVGRSELYDNGDSESSNSEEDSKEDDEDDYEKNDEDILADVTDSEAENANEENSEEEVEDEEDEEEEHKRNRIARLLDTEKQQIFNRLSTSAKTDTLKGYTILRQGAEYDKILDARIKLQKAIISGNSLPIDNKVFEENKTDQTDSIIEATEGKLYGLIDRLIRLRAKQLLRDDLVKEKVKVNLKKRKLSSYLEANSSIDKACAPIRKSVLMKWSSRVQSASGIGALNQGKFSVINQNVWTQVNNQLGDLDRLIKKTKINRRGITPMGYSEALEKKLEDEVDADDNDDSDSGSNFKTAGLSNIDKSLQTNQYIFDDDDFYRLLLNDMVNKKLDQKQANNAAILMLSKNKMQKNYDRMATKGRKLKYTVQEPLIQYEIPRRKYYSWGDDQIDELFAGLFGINLNINDSDNDAEDDIDAEQDGQKDDITALRESGLKLFG</sequence>
<proteinExistence type="inferred from homology"/>
<feature type="compositionally biased region" description="Acidic residues" evidence="3">
    <location>
        <begin position="103"/>
        <end position="160"/>
    </location>
</feature>
<comment type="similarity">
    <text evidence="1">Belongs to the AATF family.</text>
</comment>
<evidence type="ECO:0000313" key="7">
    <source>
        <dbReference type="Proteomes" id="UP000094455"/>
    </source>
</evidence>
<dbReference type="Proteomes" id="UP000094455">
    <property type="component" value="Unassembled WGS sequence"/>
</dbReference>
<dbReference type="AlphaFoldDB" id="A0A1E3NP09"/>